<dbReference type="EMBL" id="JBHSLN010000087">
    <property type="protein sequence ID" value="MFC5299319.1"/>
    <property type="molecule type" value="Genomic_DNA"/>
</dbReference>
<comment type="caution">
    <text evidence="2">The sequence shown here is derived from an EMBL/GenBank/DDBJ whole genome shotgun (WGS) entry which is preliminary data.</text>
</comment>
<organism evidence="2 3">
    <name type="scientific">Brachybacterium tyrofermentans</name>
    <dbReference type="NCBI Taxonomy" id="47848"/>
    <lineage>
        <taxon>Bacteria</taxon>
        <taxon>Bacillati</taxon>
        <taxon>Actinomycetota</taxon>
        <taxon>Actinomycetes</taxon>
        <taxon>Micrococcales</taxon>
        <taxon>Dermabacteraceae</taxon>
        <taxon>Brachybacterium</taxon>
    </lineage>
</organism>
<evidence type="ECO:0000313" key="3">
    <source>
        <dbReference type="Proteomes" id="UP001595937"/>
    </source>
</evidence>
<evidence type="ECO:0000259" key="1">
    <source>
        <dbReference type="PROSITE" id="PS51819"/>
    </source>
</evidence>
<sequence length="265" mass="27897">MTRTTGTSTWADLSVTDLAAAKTFYSGLFGWEFEDLGESFNHYHLIRNGGALVGGIMDVTGMTTPDGQTLPSEWGIYLAVDDARSRTAKVTENGGTVVVPPDAISEAGAMSIVLDATGATIGLWQAGAIEGYEFTGAPGSPVWFELMTHEYDKAVAFYTAVFEANLVPMGEPMDDDSFRYATNGPGDSASWGLCDATGAMPVEATGWRLYFGVEASEAALAKVVELGGKVLDGPTDSPFGRIATIEDPCGASFQISAMSEAVPED</sequence>
<dbReference type="SUPFAM" id="SSF54593">
    <property type="entry name" value="Glyoxalase/Bleomycin resistance protein/Dihydroxybiphenyl dioxygenase"/>
    <property type="match status" value="2"/>
</dbReference>
<feature type="domain" description="VOC" evidence="1">
    <location>
        <begin position="7"/>
        <end position="126"/>
    </location>
</feature>
<dbReference type="PROSITE" id="PS51819">
    <property type="entry name" value="VOC"/>
    <property type="match status" value="2"/>
</dbReference>
<accession>A0ABW0FJN7</accession>
<keyword evidence="3" id="KW-1185">Reference proteome</keyword>
<gene>
    <name evidence="2" type="ORF">ACFPK8_17520</name>
</gene>
<dbReference type="InterPro" id="IPR052164">
    <property type="entry name" value="Anthracycline_SecMetBiosynth"/>
</dbReference>
<protein>
    <submittedName>
        <fullName evidence="2">VOC family protein</fullName>
    </submittedName>
</protein>
<dbReference type="RefSeq" id="WP_343923439.1">
    <property type="nucleotide sequence ID" value="NZ_BAAAIR010000033.1"/>
</dbReference>
<name>A0ABW0FJN7_9MICO</name>
<dbReference type="InterPro" id="IPR004360">
    <property type="entry name" value="Glyas_Fos-R_dOase_dom"/>
</dbReference>
<dbReference type="Pfam" id="PF00903">
    <property type="entry name" value="Glyoxalase"/>
    <property type="match status" value="2"/>
</dbReference>
<dbReference type="Proteomes" id="UP001595937">
    <property type="component" value="Unassembled WGS sequence"/>
</dbReference>
<proteinExistence type="predicted"/>
<dbReference type="GeneID" id="303296972"/>
<dbReference type="CDD" id="cd07247">
    <property type="entry name" value="SgaA_N_like"/>
    <property type="match status" value="2"/>
</dbReference>
<dbReference type="PANTHER" id="PTHR33993">
    <property type="entry name" value="GLYOXALASE-RELATED"/>
    <property type="match status" value="1"/>
</dbReference>
<reference evidence="3" key="1">
    <citation type="journal article" date="2019" name="Int. J. Syst. Evol. Microbiol.">
        <title>The Global Catalogue of Microorganisms (GCM) 10K type strain sequencing project: providing services to taxonomists for standard genome sequencing and annotation.</title>
        <authorList>
            <consortium name="The Broad Institute Genomics Platform"/>
            <consortium name="The Broad Institute Genome Sequencing Center for Infectious Disease"/>
            <person name="Wu L."/>
            <person name="Ma J."/>
        </authorList>
    </citation>
    <scope>NUCLEOTIDE SEQUENCE [LARGE SCALE GENOMIC DNA]</scope>
    <source>
        <strain evidence="3">CGMCC 1.16455</strain>
    </source>
</reference>
<dbReference type="PANTHER" id="PTHR33993:SF14">
    <property type="entry name" value="GB|AAF24581.1"/>
    <property type="match status" value="1"/>
</dbReference>
<dbReference type="InterPro" id="IPR029068">
    <property type="entry name" value="Glyas_Bleomycin-R_OHBP_Dase"/>
</dbReference>
<feature type="domain" description="VOC" evidence="1">
    <location>
        <begin position="140"/>
        <end position="258"/>
    </location>
</feature>
<dbReference type="InterPro" id="IPR037523">
    <property type="entry name" value="VOC_core"/>
</dbReference>
<dbReference type="Gene3D" id="3.10.180.10">
    <property type="entry name" value="2,3-Dihydroxybiphenyl 1,2-Dioxygenase, domain 1"/>
    <property type="match status" value="2"/>
</dbReference>
<evidence type="ECO:0000313" key="2">
    <source>
        <dbReference type="EMBL" id="MFC5299319.1"/>
    </source>
</evidence>